<name>A0AAD9PQ90_ACRCE</name>
<evidence type="ECO:0000313" key="1">
    <source>
        <dbReference type="EMBL" id="KAK2546876.1"/>
    </source>
</evidence>
<comment type="caution">
    <text evidence="1">The sequence shown here is derived from an EMBL/GenBank/DDBJ whole genome shotgun (WGS) entry which is preliminary data.</text>
</comment>
<dbReference type="InterPro" id="IPR011042">
    <property type="entry name" value="6-blade_b-propeller_TolB-like"/>
</dbReference>
<dbReference type="Proteomes" id="UP001249851">
    <property type="component" value="Unassembled WGS sequence"/>
</dbReference>
<dbReference type="SUPFAM" id="SSF63825">
    <property type="entry name" value="YWTD domain"/>
    <property type="match status" value="1"/>
</dbReference>
<evidence type="ECO:0000313" key="2">
    <source>
        <dbReference type="Proteomes" id="UP001249851"/>
    </source>
</evidence>
<reference evidence="1" key="1">
    <citation type="journal article" date="2023" name="G3 (Bethesda)">
        <title>Whole genome assembly and annotation of the endangered Caribbean coral Acropora cervicornis.</title>
        <authorList>
            <person name="Selwyn J.D."/>
            <person name="Vollmer S.V."/>
        </authorList>
    </citation>
    <scope>NUCLEOTIDE SEQUENCE</scope>
    <source>
        <strain evidence="1">K2</strain>
    </source>
</reference>
<sequence length="316" mass="35281">MASSGAVKVILSFYRDDEGSAFERHRGLVPFDIEKHNSMETACKHLIEFMGIKQQAETFGLGSFDLKLFRLEKIDGKAKNFAIVTKAQLNMELPFLMGSTTKLVVDNSTSHPTSNVNNISVFGKNIVYTDTENRQVKEYNPEKNTVTVVIGSGQEKNSDGSEKSASFVQVHAICTYEKSLFVTDVAAGTIRLVTLREAKENVDKVCSEVKRTLASVKERFNLSRETNCPEGTVSKKTQDSLTLLRKGMNRLIENISSINPSFVDLVELLTLLTTQVENLHAVSHFKHETFSALNYSQDFGTIVKESLKRITKWAAK</sequence>
<keyword evidence="2" id="KW-1185">Reference proteome</keyword>
<accession>A0AAD9PQ90</accession>
<protein>
    <submittedName>
        <fullName evidence="1">Uncharacterized protein</fullName>
    </submittedName>
</protein>
<dbReference type="EMBL" id="JARQWQ010000250">
    <property type="protein sequence ID" value="KAK2546876.1"/>
    <property type="molecule type" value="Genomic_DNA"/>
</dbReference>
<proteinExistence type="predicted"/>
<dbReference type="Gene3D" id="2.120.10.30">
    <property type="entry name" value="TolB, C-terminal domain"/>
    <property type="match status" value="1"/>
</dbReference>
<organism evidence="1 2">
    <name type="scientific">Acropora cervicornis</name>
    <name type="common">Staghorn coral</name>
    <dbReference type="NCBI Taxonomy" id="6130"/>
    <lineage>
        <taxon>Eukaryota</taxon>
        <taxon>Metazoa</taxon>
        <taxon>Cnidaria</taxon>
        <taxon>Anthozoa</taxon>
        <taxon>Hexacorallia</taxon>
        <taxon>Scleractinia</taxon>
        <taxon>Astrocoeniina</taxon>
        <taxon>Acroporidae</taxon>
        <taxon>Acropora</taxon>
    </lineage>
</organism>
<gene>
    <name evidence="1" type="ORF">P5673_033396</name>
</gene>
<reference evidence="1" key="2">
    <citation type="journal article" date="2023" name="Science">
        <title>Genomic signatures of disease resistance in endangered staghorn corals.</title>
        <authorList>
            <person name="Vollmer S.V."/>
            <person name="Selwyn J.D."/>
            <person name="Despard B.A."/>
            <person name="Roesel C.L."/>
        </authorList>
    </citation>
    <scope>NUCLEOTIDE SEQUENCE</scope>
    <source>
        <strain evidence="1">K2</strain>
    </source>
</reference>
<dbReference type="AlphaFoldDB" id="A0AAD9PQ90"/>